<protein>
    <submittedName>
        <fullName evidence="2">Uncharacterized protein</fullName>
    </submittedName>
</protein>
<sequence length="48" mass="5285">MLAATERLRHAAGQTEGEEQYGGNARGARQLQRGSGGRGGRMQSWRRQ</sequence>
<dbReference type="EMBL" id="CAADIO010000037">
    <property type="protein sequence ID" value="VFR93954.1"/>
    <property type="molecule type" value="Genomic_DNA"/>
</dbReference>
<feature type="region of interest" description="Disordered" evidence="1">
    <location>
        <begin position="1"/>
        <end position="48"/>
    </location>
</feature>
<dbReference type="AlphaFoldDB" id="A0A484V7T3"/>
<evidence type="ECO:0000313" key="2">
    <source>
        <dbReference type="EMBL" id="VFR93954.1"/>
    </source>
</evidence>
<name>A0A484V7T3_9ZZZZ</name>
<proteinExistence type="predicted"/>
<accession>A0A484V7T3</accession>
<reference evidence="2" key="1">
    <citation type="submission" date="2019-03" db="EMBL/GenBank/DDBJ databases">
        <authorList>
            <person name="Danneels B."/>
        </authorList>
    </citation>
    <scope>NUCLEOTIDE SEQUENCE</scope>
</reference>
<gene>
    <name evidence="2" type="ORF">RAN3_0672</name>
</gene>
<organism evidence="2">
    <name type="scientific">plant metagenome</name>
    <dbReference type="NCBI Taxonomy" id="1297885"/>
    <lineage>
        <taxon>unclassified sequences</taxon>
        <taxon>metagenomes</taxon>
        <taxon>organismal metagenomes</taxon>
    </lineage>
</organism>
<evidence type="ECO:0000256" key="1">
    <source>
        <dbReference type="SAM" id="MobiDB-lite"/>
    </source>
</evidence>